<dbReference type="AlphaFoldDB" id="A0A1T0AS05"/>
<protein>
    <submittedName>
        <fullName evidence="1">Uncharacterized protein</fullName>
    </submittedName>
</protein>
<dbReference type="OrthoDB" id="9805913at2"/>
<sequence>MAFPPLKVIQSLAETEGFDSWHTAKMAIEEVVQAVGNFINFAKDFPISPKTIQQIQQHLNQVWADNRTLLT</sequence>
<name>A0A1T0AS05_9PAST</name>
<dbReference type="STRING" id="734.B0187_06755"/>
<reference evidence="1 2" key="1">
    <citation type="submission" date="2017-02" db="EMBL/GenBank/DDBJ databases">
        <title>Draft genome sequence of Haemophilus paracuniculus CCUG 43573 type strain.</title>
        <authorList>
            <person name="Engstrom-Jakobsson H."/>
            <person name="Salva-Serra F."/>
            <person name="Thorell K."/>
            <person name="Gonzales-Siles L."/>
            <person name="Karlsson R."/>
            <person name="Boulund F."/>
            <person name="Engstrand L."/>
            <person name="Kristiansson E."/>
            <person name="Moore E."/>
        </authorList>
    </citation>
    <scope>NUCLEOTIDE SEQUENCE [LARGE SCALE GENOMIC DNA]</scope>
    <source>
        <strain evidence="1 2">CCUG 43573</strain>
    </source>
</reference>
<accession>A0A1T0AS05</accession>
<proteinExistence type="predicted"/>
<organism evidence="1 2">
    <name type="scientific">Haemophilus paracuniculus</name>
    <dbReference type="NCBI Taxonomy" id="734"/>
    <lineage>
        <taxon>Bacteria</taxon>
        <taxon>Pseudomonadati</taxon>
        <taxon>Pseudomonadota</taxon>
        <taxon>Gammaproteobacteria</taxon>
        <taxon>Pasteurellales</taxon>
        <taxon>Pasteurellaceae</taxon>
        <taxon>Haemophilus</taxon>
    </lineage>
</organism>
<dbReference type="RefSeq" id="WP_078237101.1">
    <property type="nucleotide sequence ID" value="NZ_MUYA01000008.1"/>
</dbReference>
<evidence type="ECO:0000313" key="1">
    <source>
        <dbReference type="EMBL" id="OOR98956.1"/>
    </source>
</evidence>
<gene>
    <name evidence="1" type="ORF">B0187_06755</name>
</gene>
<comment type="caution">
    <text evidence="1">The sequence shown here is derived from an EMBL/GenBank/DDBJ whole genome shotgun (WGS) entry which is preliminary data.</text>
</comment>
<evidence type="ECO:0000313" key="2">
    <source>
        <dbReference type="Proteomes" id="UP000190867"/>
    </source>
</evidence>
<dbReference type="Proteomes" id="UP000190867">
    <property type="component" value="Unassembled WGS sequence"/>
</dbReference>
<keyword evidence="2" id="KW-1185">Reference proteome</keyword>
<dbReference type="EMBL" id="MUYA01000008">
    <property type="protein sequence ID" value="OOR98956.1"/>
    <property type="molecule type" value="Genomic_DNA"/>
</dbReference>